<dbReference type="EMBL" id="JXTI01000074">
    <property type="protein sequence ID" value="KWX13311.1"/>
    <property type="molecule type" value="Genomic_DNA"/>
</dbReference>
<comment type="caution">
    <text evidence="3">The sequence shown here is derived from an EMBL/GenBank/DDBJ whole genome shotgun (WGS) entry which is preliminary data.</text>
</comment>
<feature type="region of interest" description="Disordered" evidence="2">
    <location>
        <begin position="1"/>
        <end position="39"/>
    </location>
</feature>
<evidence type="ECO:0000256" key="1">
    <source>
        <dbReference type="SAM" id="Coils"/>
    </source>
</evidence>
<feature type="compositionally biased region" description="Polar residues" evidence="2">
    <location>
        <begin position="125"/>
        <end position="139"/>
    </location>
</feature>
<feature type="region of interest" description="Disordered" evidence="2">
    <location>
        <begin position="829"/>
        <end position="864"/>
    </location>
</feature>
<dbReference type="AlphaFoldDB" id="A0A132NTB1"/>
<feature type="compositionally biased region" description="Polar residues" evidence="2">
    <location>
        <begin position="9"/>
        <end position="25"/>
    </location>
</feature>
<feature type="compositionally biased region" description="Basic and acidic residues" evidence="2">
    <location>
        <begin position="26"/>
        <end position="35"/>
    </location>
</feature>
<feature type="region of interest" description="Disordered" evidence="2">
    <location>
        <begin position="281"/>
        <end position="305"/>
    </location>
</feature>
<feature type="coiled-coil region" evidence="1">
    <location>
        <begin position="516"/>
        <end position="648"/>
    </location>
</feature>
<feature type="region of interest" description="Disordered" evidence="2">
    <location>
        <begin position="55"/>
        <end position="237"/>
    </location>
</feature>
<feature type="compositionally biased region" description="Polar residues" evidence="2">
    <location>
        <begin position="1093"/>
        <end position="1104"/>
    </location>
</feature>
<sequence length="1249" mass="136084">MDDLFDFQNGFSFGSINGFDGSTGNDEGKKGEDKVQPSIDEYNLDNFNIDNFLEDVPNSISTKEQVQKKSSPAPKEQEKDPFAGTSDIFDFGLDEDSASQQKKAQQENSPNLEKEADIAWGDFYQETSPHLSSKPSTDVAQPEPIISSPTNREVIKPQMANSTQLPSANEQCSTTSIDKFDDDFGDDFGNDFEPAKVAVPESNNVSTEVSDPRPITPNPGPEQIGSSTHNIPNRALDHHTQGYTDTVTAAWLKTARTEGSVIGKVTGSQFIKARQPSLPFYEDTSDESAPTKAPENPFTAASKPIYYSPPKSELTATTDEASGLVVDASQHVQAQVAPNTTVAPIAKQASLPPRSRSSSPTHSDTLKRLQDQMNVILHELKSLSAGPDVSQLTSALTSELVKHIPKEPHQAHSNSLKASDIQSIIQNALDQTKVTPSTLADPTPALHGIEHNMRRLEESIATKLQSKLADDAYKEGKILDVIKRLELQMGGIQSEVSSLAIKTQQYRQVHANDPNVLALNAAINLAEERAKRAEDRYNESIQRVSDLTAEAKRAMEEAERVKIEANTALTSANLREAKARDLEEELNRLMESLHTRERNIIARESELRKKEANLRERNIQLETEMLKLTTQKAELEEIKAKADASRQLSILERNQLVKEQEELINNNILPNPVSVPLYTDMPYRYYPSITASPPHGGNALSMSAIAAEPQKRSKSAAREDLERAVSKADKALKTSHALNTSQIFGEQKTEPFRVDTAAHSSLAALEYDLRSTDPKREALRVARKFLQEKALAKTMIDTRPPVTQLPADAISLAQSLSLQSSNGTMNLTALPTRNARMPPYVVPSGSEGNNSMTNSLQSSRTSYAEPPVFSAATTAASMSQYPLQFSTQRPSLPYSSRPTSRTSDNIVAQVAAINRPFTPITFDQSQYTPAEIIRKASLATVTPIVEAQNSFATRTTLKPSSFDISSGSAPLGPLTSETSKSADVPVMTAVSQVIHRQPSAQPPSNSTSTEIAVPYDQPAIPVVATKGENLDVRESASIVTTVQNPPSASTSTLDPDTSSSHSRNGISTNFETQQQKQPDCAMGSTAVQLQPPNQELTTEPSMSASAPIPFPANRENPMLAVQSSKSDPSTSGSISAVTTYKKQPIGEQGAGNPELTFSYPYQAQAEPYAFVPQVSASQPGLLDALSESNQNRYSTSRFTAQNDFYEFSPQISTSDLGYPAHNPFADIKYDLGLSNFNSNEHSTSPMFPF</sequence>
<protein>
    <submittedName>
        <fullName evidence="3">Glucoamylase S1/S2</fullName>
    </submittedName>
</protein>
<keyword evidence="1" id="KW-0175">Coiled coil</keyword>
<feature type="compositionally biased region" description="Acidic residues" evidence="2">
    <location>
        <begin position="180"/>
        <end position="190"/>
    </location>
</feature>
<evidence type="ECO:0000313" key="4">
    <source>
        <dbReference type="Proteomes" id="UP000070089"/>
    </source>
</evidence>
<dbReference type="OrthoDB" id="10259554at2759"/>
<feature type="region of interest" description="Disordered" evidence="2">
    <location>
        <begin position="338"/>
        <end position="365"/>
    </location>
</feature>
<feature type="compositionally biased region" description="Low complexity" evidence="2">
    <location>
        <begin position="1045"/>
        <end position="1062"/>
    </location>
</feature>
<feature type="region of interest" description="Disordered" evidence="2">
    <location>
        <begin position="1038"/>
        <end position="1066"/>
    </location>
</feature>
<feature type="compositionally biased region" description="Polar residues" evidence="2">
    <location>
        <begin position="58"/>
        <end position="70"/>
    </location>
</feature>
<feature type="compositionally biased region" description="Polar residues" evidence="2">
    <location>
        <begin position="846"/>
        <end position="862"/>
    </location>
</feature>
<feature type="compositionally biased region" description="Polar residues" evidence="2">
    <location>
        <begin position="159"/>
        <end position="177"/>
    </location>
</feature>
<feature type="compositionally biased region" description="Polar residues" evidence="2">
    <location>
        <begin position="98"/>
        <end position="111"/>
    </location>
</feature>
<feature type="region of interest" description="Disordered" evidence="2">
    <location>
        <begin position="1093"/>
        <end position="1114"/>
    </location>
</feature>
<reference evidence="3 4" key="1">
    <citation type="journal article" date="2015" name="Mol. Biochem. Parasitol.">
        <title>Identification of polymorphic genes for use in assemblage B genotyping assays through comparative genomics of multiple assemblage B Giardia duodenalis isolates.</title>
        <authorList>
            <person name="Wielinga C."/>
            <person name="Thompson R.C."/>
            <person name="Monis P."/>
            <person name="Ryan U."/>
        </authorList>
    </citation>
    <scope>NUCLEOTIDE SEQUENCE [LARGE SCALE GENOMIC DNA]</scope>
    <source>
        <strain evidence="3 4">BAH15c1</strain>
    </source>
</reference>
<dbReference type="VEuPathDB" id="GiardiaDB:QR46_2689"/>
<evidence type="ECO:0000256" key="2">
    <source>
        <dbReference type="SAM" id="MobiDB-lite"/>
    </source>
</evidence>
<evidence type="ECO:0000313" key="3">
    <source>
        <dbReference type="EMBL" id="KWX13311.1"/>
    </source>
</evidence>
<organism evidence="3 4">
    <name type="scientific">Giardia duodenalis assemblage B</name>
    <dbReference type="NCBI Taxonomy" id="1394984"/>
    <lineage>
        <taxon>Eukaryota</taxon>
        <taxon>Metamonada</taxon>
        <taxon>Diplomonadida</taxon>
        <taxon>Hexamitidae</taxon>
        <taxon>Giardiinae</taxon>
        <taxon>Giardia</taxon>
    </lineage>
</organism>
<accession>A0A132NTB1</accession>
<gene>
    <name evidence="3" type="ORF">QR46_2689</name>
</gene>
<dbReference type="Proteomes" id="UP000070089">
    <property type="component" value="Unassembled WGS sequence"/>
</dbReference>
<proteinExistence type="predicted"/>
<feature type="compositionally biased region" description="Low complexity" evidence="2">
    <location>
        <begin position="350"/>
        <end position="360"/>
    </location>
</feature>
<name>A0A132NTB1_GIAIN</name>